<keyword evidence="3" id="KW-1185">Reference proteome</keyword>
<feature type="compositionally biased region" description="Basic and acidic residues" evidence="1">
    <location>
        <begin position="265"/>
        <end position="274"/>
    </location>
</feature>
<dbReference type="GeneID" id="64695963"/>
<proteinExistence type="predicted"/>
<feature type="region of interest" description="Disordered" evidence="1">
    <location>
        <begin position="130"/>
        <end position="151"/>
    </location>
</feature>
<evidence type="ECO:0000313" key="3">
    <source>
        <dbReference type="Proteomes" id="UP000823399"/>
    </source>
</evidence>
<dbReference type="AlphaFoldDB" id="A0A9P7F6L3"/>
<feature type="region of interest" description="Disordered" evidence="1">
    <location>
        <begin position="381"/>
        <end position="401"/>
    </location>
</feature>
<gene>
    <name evidence="2" type="ORF">F5147DRAFT_652929</name>
</gene>
<dbReference type="EMBL" id="JABBWM010000028">
    <property type="protein sequence ID" value="KAG2108208.1"/>
    <property type="molecule type" value="Genomic_DNA"/>
</dbReference>
<dbReference type="RefSeq" id="XP_041292727.1">
    <property type="nucleotide sequence ID" value="XM_041433704.1"/>
</dbReference>
<evidence type="ECO:0000256" key="1">
    <source>
        <dbReference type="SAM" id="MobiDB-lite"/>
    </source>
</evidence>
<accession>A0A9P7F6L3</accession>
<comment type="caution">
    <text evidence="2">The sequence shown here is derived from an EMBL/GenBank/DDBJ whole genome shotgun (WGS) entry which is preliminary data.</text>
</comment>
<protein>
    <submittedName>
        <fullName evidence="2">Uncharacterized protein</fullName>
    </submittedName>
</protein>
<evidence type="ECO:0000313" key="2">
    <source>
        <dbReference type="EMBL" id="KAG2108208.1"/>
    </source>
</evidence>
<organism evidence="2 3">
    <name type="scientific">Suillus discolor</name>
    <dbReference type="NCBI Taxonomy" id="1912936"/>
    <lineage>
        <taxon>Eukaryota</taxon>
        <taxon>Fungi</taxon>
        <taxon>Dikarya</taxon>
        <taxon>Basidiomycota</taxon>
        <taxon>Agaricomycotina</taxon>
        <taxon>Agaricomycetes</taxon>
        <taxon>Agaricomycetidae</taxon>
        <taxon>Boletales</taxon>
        <taxon>Suillineae</taxon>
        <taxon>Suillaceae</taxon>
        <taxon>Suillus</taxon>
    </lineage>
</organism>
<dbReference type="Proteomes" id="UP000823399">
    <property type="component" value="Unassembled WGS sequence"/>
</dbReference>
<name>A0A9P7F6L3_9AGAM</name>
<feature type="compositionally biased region" description="Basic residues" evidence="1">
    <location>
        <begin position="214"/>
        <end position="223"/>
    </location>
</feature>
<feature type="region of interest" description="Disordered" evidence="1">
    <location>
        <begin position="250"/>
        <end position="274"/>
    </location>
</feature>
<feature type="region of interest" description="Disordered" evidence="1">
    <location>
        <begin position="205"/>
        <end position="231"/>
    </location>
</feature>
<reference evidence="2" key="1">
    <citation type="journal article" date="2020" name="New Phytol.">
        <title>Comparative genomics reveals dynamic genome evolution in host specialist ectomycorrhizal fungi.</title>
        <authorList>
            <person name="Lofgren L.A."/>
            <person name="Nguyen N.H."/>
            <person name="Vilgalys R."/>
            <person name="Ruytinx J."/>
            <person name="Liao H.L."/>
            <person name="Branco S."/>
            <person name="Kuo A."/>
            <person name="LaButti K."/>
            <person name="Lipzen A."/>
            <person name="Andreopoulos W."/>
            <person name="Pangilinan J."/>
            <person name="Riley R."/>
            <person name="Hundley H."/>
            <person name="Na H."/>
            <person name="Barry K."/>
            <person name="Grigoriev I.V."/>
            <person name="Stajich J.E."/>
            <person name="Kennedy P.G."/>
        </authorList>
    </citation>
    <scope>NUCLEOTIDE SEQUENCE</scope>
    <source>
        <strain evidence="2">FC423</strain>
    </source>
</reference>
<sequence>MMPSKAANDALNATLAAMQPLIKHCMMLKEGDPDTLTLSDDIARYVQFSKGGAFQCIPDWTSVSDNDLRIKNHPRFDKTMGYRGPTVVEASTCFEPPHAPVSVLLSTNDALTPPSTVPAILPTAFLTDPDLITSPETQPRPVSPPPKSVELQTSTHISAPPAAPVKHNLFVAGTKKKPAKVMLQVSNSKKRKAADDDADKAVMTDAPKLPAQFPKHRQKRKKKFLSDEDQDQATTGTVYAISKVSLPVTAENNSNPAVPDSSDAADDRGFQDADTRPALWGQDSYIATQLQASHPAKHCREMLTNLQHSVHYYPRKCNKCRKLDVPCIVLLDKKLHACAIDGVGVRERLQAKTRSNLPKHSGTCTPKSHAKTLAGCSARKANVLPPSSHSAEHEDKGGQQQVKDIGLGKAPMEPLPTIEPVPRPEQNDQPVPANHIDAEPTARQIFQSIQDLSKRLDLFASNERVEALEVRVASVENNLTQRLNTFEQRLNISDAWQRVMSAS</sequence>